<dbReference type="AlphaFoldDB" id="A0A381S3N3"/>
<dbReference type="GO" id="GO:0046677">
    <property type="term" value="P:response to antibiotic"/>
    <property type="evidence" value="ECO:0007669"/>
    <property type="project" value="InterPro"/>
</dbReference>
<evidence type="ECO:0000256" key="2">
    <source>
        <dbReference type="ARBA" id="ARBA00023125"/>
    </source>
</evidence>
<dbReference type="PANTHER" id="PTHR30055">
    <property type="entry name" value="HTH-TYPE TRANSCRIPTIONAL REGULATOR RUTR"/>
    <property type="match status" value="1"/>
</dbReference>
<dbReference type="PANTHER" id="PTHR30055:SF151">
    <property type="entry name" value="TRANSCRIPTIONAL REGULATORY PROTEIN"/>
    <property type="match status" value="1"/>
</dbReference>
<dbReference type="GO" id="GO:0045892">
    <property type="term" value="P:negative regulation of DNA-templated transcription"/>
    <property type="evidence" value="ECO:0007669"/>
    <property type="project" value="InterPro"/>
</dbReference>
<dbReference type="PROSITE" id="PS50977">
    <property type="entry name" value="HTH_TETR_2"/>
    <property type="match status" value="1"/>
</dbReference>
<evidence type="ECO:0000313" key="5">
    <source>
        <dbReference type="EMBL" id="SUZ97938.1"/>
    </source>
</evidence>
<proteinExistence type="predicted"/>
<evidence type="ECO:0000259" key="4">
    <source>
        <dbReference type="PROSITE" id="PS50977"/>
    </source>
</evidence>
<dbReference type="EMBL" id="UINC01002555">
    <property type="protein sequence ID" value="SUZ97938.1"/>
    <property type="molecule type" value="Genomic_DNA"/>
</dbReference>
<evidence type="ECO:0000256" key="1">
    <source>
        <dbReference type="ARBA" id="ARBA00023015"/>
    </source>
</evidence>
<keyword evidence="1" id="KW-0805">Transcription regulation</keyword>
<dbReference type="Gene3D" id="1.10.357.10">
    <property type="entry name" value="Tetracycline Repressor, domain 2"/>
    <property type="match status" value="1"/>
</dbReference>
<name>A0A381S3N3_9ZZZZ</name>
<dbReference type="Gene3D" id="1.10.10.60">
    <property type="entry name" value="Homeodomain-like"/>
    <property type="match status" value="1"/>
</dbReference>
<dbReference type="InterPro" id="IPR001647">
    <property type="entry name" value="HTH_TetR"/>
</dbReference>
<sequence>MSRRTLDTDRVVATAATLADSEGLDAVTLTRVANELGVRQPALYRHVDSFDAMIRLLGLRGREILADRLAAAAVGVAGDEAVRAVGSAWREMVRDHPGLYAATDRYPCAGDAELEGAVDKVVAVLGRSLAAYELSDDEQVHVARTMRAAFHGFAHLESGDGFPQPHDTDDTFDHLLDLLCSGIQPRASR</sequence>
<dbReference type="InterPro" id="IPR036271">
    <property type="entry name" value="Tet_transcr_reg_TetR-rel_C_sf"/>
</dbReference>
<reference evidence="5" key="1">
    <citation type="submission" date="2018-05" db="EMBL/GenBank/DDBJ databases">
        <authorList>
            <person name="Lanie J.A."/>
            <person name="Ng W.-L."/>
            <person name="Kazmierczak K.M."/>
            <person name="Andrzejewski T.M."/>
            <person name="Davidsen T.M."/>
            <person name="Wayne K.J."/>
            <person name="Tettelin H."/>
            <person name="Glass J.I."/>
            <person name="Rusch D."/>
            <person name="Podicherti R."/>
            <person name="Tsui H.-C.T."/>
            <person name="Winkler M.E."/>
        </authorList>
    </citation>
    <scope>NUCLEOTIDE SEQUENCE</scope>
</reference>
<feature type="domain" description="HTH tetR-type" evidence="4">
    <location>
        <begin position="5"/>
        <end position="65"/>
    </location>
</feature>
<keyword evidence="3" id="KW-0804">Transcription</keyword>
<accession>A0A381S3N3</accession>
<protein>
    <recommendedName>
        <fullName evidence="4">HTH tetR-type domain-containing protein</fullName>
    </recommendedName>
</protein>
<dbReference type="GO" id="GO:0003700">
    <property type="term" value="F:DNA-binding transcription factor activity"/>
    <property type="evidence" value="ECO:0007669"/>
    <property type="project" value="TreeGrafter"/>
</dbReference>
<dbReference type="SUPFAM" id="SSF48498">
    <property type="entry name" value="Tetracyclin repressor-like, C-terminal domain"/>
    <property type="match status" value="1"/>
</dbReference>
<keyword evidence="2" id="KW-0238">DNA-binding</keyword>
<dbReference type="GO" id="GO:0000976">
    <property type="term" value="F:transcription cis-regulatory region binding"/>
    <property type="evidence" value="ECO:0007669"/>
    <property type="project" value="TreeGrafter"/>
</dbReference>
<organism evidence="5">
    <name type="scientific">marine metagenome</name>
    <dbReference type="NCBI Taxonomy" id="408172"/>
    <lineage>
        <taxon>unclassified sequences</taxon>
        <taxon>metagenomes</taxon>
        <taxon>ecological metagenomes</taxon>
    </lineage>
</organism>
<dbReference type="InterPro" id="IPR003012">
    <property type="entry name" value="Tet_transcr_reg_TetR"/>
</dbReference>
<evidence type="ECO:0000256" key="3">
    <source>
        <dbReference type="ARBA" id="ARBA00023163"/>
    </source>
</evidence>
<dbReference type="SUPFAM" id="SSF46689">
    <property type="entry name" value="Homeodomain-like"/>
    <property type="match status" value="1"/>
</dbReference>
<dbReference type="PRINTS" id="PR00400">
    <property type="entry name" value="TETREPRESSOR"/>
</dbReference>
<dbReference type="Pfam" id="PF13305">
    <property type="entry name" value="TetR_C_33"/>
    <property type="match status" value="1"/>
</dbReference>
<dbReference type="Pfam" id="PF00440">
    <property type="entry name" value="TetR_N"/>
    <property type="match status" value="1"/>
</dbReference>
<dbReference type="InterPro" id="IPR050109">
    <property type="entry name" value="HTH-type_TetR-like_transc_reg"/>
</dbReference>
<gene>
    <name evidence="5" type="ORF">METZ01_LOCUS50792</name>
</gene>
<dbReference type="InterPro" id="IPR009057">
    <property type="entry name" value="Homeodomain-like_sf"/>
</dbReference>
<dbReference type="InterPro" id="IPR025996">
    <property type="entry name" value="MT1864/Rv1816-like_C"/>
</dbReference>